<name>A0A0C3C7Z8_HEBCY</name>
<accession>A0A0C3C7Z8</accession>
<sequence length="529" mass="60107">MLGVAEAERISNETPRINRLPLEIFVLIFQLVQMHPTVNSFPPISLSYSEGNINSWLKILWICYEWRRVALATPSLWKNILTCDTVKDHEDFAQWSLHNSGRLVLLSWTINLNQVILEDDDDNRQLSPKFLDLFASNLHRIESLSIQCPIGQTDRSHGRLFELAARPMPMLQALDVQLPSSNNFRFPATLGLSAIKHLSIRSQTLPRITFRQLSHLSLEQQKLRLRPSLKLFLDFLKANPALQTLRLKDAGPVLSMGDLENLGYPPGIIELRHLHRVQYEISRTDAMAHSGAFYWLLACLNLPEDATIYLASPGIPAALRRSKQMYGALAQYFNRISSVKLAKANAPGLLFHGTRLYVEAPLDTTFFHAKRGPYSHVQTLILAECTNQLSPNQLQSILKSFSGLQRIEVEWAPSSGDILRSQHPVIRALSNVNTRNKKGLKVATLPCRGLQALVLKCTSFRRVCPEDWESHEDAKYYRADGKIRRENRLGLYSLEEDCLVGPLPPDRSFAGRRDNKFGRALRSGNFRYL</sequence>
<proteinExistence type="predicted"/>
<reference evidence="1 2" key="1">
    <citation type="submission" date="2014-04" db="EMBL/GenBank/DDBJ databases">
        <authorList>
            <consortium name="DOE Joint Genome Institute"/>
            <person name="Kuo A."/>
            <person name="Gay G."/>
            <person name="Dore J."/>
            <person name="Kohler A."/>
            <person name="Nagy L.G."/>
            <person name="Floudas D."/>
            <person name="Copeland A."/>
            <person name="Barry K.W."/>
            <person name="Cichocki N."/>
            <person name="Veneault-Fourrey C."/>
            <person name="LaButti K."/>
            <person name="Lindquist E.A."/>
            <person name="Lipzen A."/>
            <person name="Lundell T."/>
            <person name="Morin E."/>
            <person name="Murat C."/>
            <person name="Sun H."/>
            <person name="Tunlid A."/>
            <person name="Henrissat B."/>
            <person name="Grigoriev I.V."/>
            <person name="Hibbett D.S."/>
            <person name="Martin F."/>
            <person name="Nordberg H.P."/>
            <person name="Cantor M.N."/>
            <person name="Hua S.X."/>
        </authorList>
    </citation>
    <scope>NUCLEOTIDE SEQUENCE [LARGE SCALE GENOMIC DNA]</scope>
    <source>
        <strain evidence="2">h7</strain>
    </source>
</reference>
<gene>
    <name evidence="1" type="ORF">M413DRAFT_446536</name>
</gene>
<dbReference type="OrthoDB" id="2862708at2759"/>
<dbReference type="HOGENOM" id="CLU_490945_0_0_1"/>
<dbReference type="Proteomes" id="UP000053424">
    <property type="component" value="Unassembled WGS sequence"/>
</dbReference>
<keyword evidence="2" id="KW-1185">Reference proteome</keyword>
<organism evidence="1 2">
    <name type="scientific">Hebeloma cylindrosporum</name>
    <dbReference type="NCBI Taxonomy" id="76867"/>
    <lineage>
        <taxon>Eukaryota</taxon>
        <taxon>Fungi</taxon>
        <taxon>Dikarya</taxon>
        <taxon>Basidiomycota</taxon>
        <taxon>Agaricomycotina</taxon>
        <taxon>Agaricomycetes</taxon>
        <taxon>Agaricomycetidae</taxon>
        <taxon>Agaricales</taxon>
        <taxon>Agaricineae</taxon>
        <taxon>Hymenogastraceae</taxon>
        <taxon>Hebeloma</taxon>
    </lineage>
</organism>
<reference evidence="2" key="2">
    <citation type="submission" date="2015-01" db="EMBL/GenBank/DDBJ databases">
        <title>Evolutionary Origins and Diversification of the Mycorrhizal Mutualists.</title>
        <authorList>
            <consortium name="DOE Joint Genome Institute"/>
            <consortium name="Mycorrhizal Genomics Consortium"/>
            <person name="Kohler A."/>
            <person name="Kuo A."/>
            <person name="Nagy L.G."/>
            <person name="Floudas D."/>
            <person name="Copeland A."/>
            <person name="Barry K.W."/>
            <person name="Cichocki N."/>
            <person name="Veneault-Fourrey C."/>
            <person name="LaButti K."/>
            <person name="Lindquist E.A."/>
            <person name="Lipzen A."/>
            <person name="Lundell T."/>
            <person name="Morin E."/>
            <person name="Murat C."/>
            <person name="Riley R."/>
            <person name="Ohm R."/>
            <person name="Sun H."/>
            <person name="Tunlid A."/>
            <person name="Henrissat B."/>
            <person name="Grigoriev I.V."/>
            <person name="Hibbett D.S."/>
            <person name="Martin F."/>
        </authorList>
    </citation>
    <scope>NUCLEOTIDE SEQUENCE [LARGE SCALE GENOMIC DNA]</scope>
    <source>
        <strain evidence="2">h7</strain>
    </source>
</reference>
<protein>
    <submittedName>
        <fullName evidence="1">Uncharacterized protein</fullName>
    </submittedName>
</protein>
<evidence type="ECO:0000313" key="1">
    <source>
        <dbReference type="EMBL" id="KIM40349.1"/>
    </source>
</evidence>
<dbReference type="EMBL" id="KN831783">
    <property type="protein sequence ID" value="KIM40349.1"/>
    <property type="molecule type" value="Genomic_DNA"/>
</dbReference>
<dbReference type="AlphaFoldDB" id="A0A0C3C7Z8"/>
<evidence type="ECO:0000313" key="2">
    <source>
        <dbReference type="Proteomes" id="UP000053424"/>
    </source>
</evidence>